<dbReference type="SUPFAM" id="SSF101288">
    <property type="entry name" value="L27 domain"/>
    <property type="match status" value="1"/>
</dbReference>
<dbReference type="InterPro" id="IPR004172">
    <property type="entry name" value="L27_dom"/>
</dbReference>
<dbReference type="AlphaFoldDB" id="A0A182QG50"/>
<evidence type="ECO:0000259" key="1">
    <source>
        <dbReference type="PROSITE" id="PS51022"/>
    </source>
</evidence>
<evidence type="ECO:0000313" key="3">
    <source>
        <dbReference type="Proteomes" id="UP000075886"/>
    </source>
</evidence>
<evidence type="ECO:0000313" key="2">
    <source>
        <dbReference type="EnsemblMetazoa" id="AFAF009482-PA"/>
    </source>
</evidence>
<dbReference type="InterPro" id="IPR036892">
    <property type="entry name" value="L27_dom_sf"/>
</dbReference>
<reference evidence="2" key="2">
    <citation type="submission" date="2020-05" db="UniProtKB">
        <authorList>
            <consortium name="EnsemblMetazoa"/>
        </authorList>
    </citation>
    <scope>IDENTIFICATION</scope>
    <source>
        <strain evidence="2">FAR1</strain>
    </source>
</reference>
<dbReference type="GO" id="GO:0030054">
    <property type="term" value="C:cell junction"/>
    <property type="evidence" value="ECO:0007669"/>
    <property type="project" value="UniProtKB-ARBA"/>
</dbReference>
<dbReference type="EnsemblMetazoa" id="AFAF009482-RA">
    <property type="protein sequence ID" value="AFAF009482-PA"/>
    <property type="gene ID" value="AFAF009482"/>
</dbReference>
<keyword evidence="3" id="KW-1185">Reference proteome</keyword>
<dbReference type="EMBL" id="AXCN02000252">
    <property type="status" value="NOT_ANNOTATED_CDS"/>
    <property type="molecule type" value="Genomic_DNA"/>
</dbReference>
<dbReference type="STRING" id="69004.A0A182QG50"/>
<name>A0A182QG50_9DIPT</name>
<dbReference type="Gene3D" id="1.10.287.650">
    <property type="entry name" value="L27 domain"/>
    <property type="match status" value="1"/>
</dbReference>
<sequence>MKNPPRMGALNTVVAIGTASESLNEWADEEAGLEAIQKILDSLDDIIALQDANCDPDVLAGMLRDVKLHELLQLFDRISSSVINPSRAPPGDAISRCRDAIDAISSTGGHKYGREKSELINLLGSSHIQFPAVPLLAQDWNLPGTTRNIHVLRLHEWYIVFESDFPGAILTVSRCFGRTNSRACPEPGPFYRGNLDALGLSVSSGNRGGGHTFLSCRASVIVVGHRYVVILSYSLVLQAVRPDPIQAAYAIAWGRKCCSCAQGPLAKTATSSPPCVSSPSGTVLGKANDLSRMSTRFRSSRGSPGGTFRS</sequence>
<protein>
    <recommendedName>
        <fullName evidence="1">L27 domain-containing protein</fullName>
    </recommendedName>
</protein>
<dbReference type="Proteomes" id="UP000075886">
    <property type="component" value="Unassembled WGS sequence"/>
</dbReference>
<organism evidence="2 3">
    <name type="scientific">Anopheles farauti</name>
    <dbReference type="NCBI Taxonomy" id="69004"/>
    <lineage>
        <taxon>Eukaryota</taxon>
        <taxon>Metazoa</taxon>
        <taxon>Ecdysozoa</taxon>
        <taxon>Arthropoda</taxon>
        <taxon>Hexapoda</taxon>
        <taxon>Insecta</taxon>
        <taxon>Pterygota</taxon>
        <taxon>Neoptera</taxon>
        <taxon>Endopterygota</taxon>
        <taxon>Diptera</taxon>
        <taxon>Nematocera</taxon>
        <taxon>Culicoidea</taxon>
        <taxon>Culicidae</taxon>
        <taxon>Anophelinae</taxon>
        <taxon>Anopheles</taxon>
    </lineage>
</organism>
<proteinExistence type="predicted"/>
<dbReference type="VEuPathDB" id="VectorBase:AFAF009482"/>
<accession>A0A182QG50</accession>
<dbReference type="PROSITE" id="PS51022">
    <property type="entry name" value="L27"/>
    <property type="match status" value="1"/>
</dbReference>
<reference evidence="3" key="1">
    <citation type="submission" date="2014-01" db="EMBL/GenBank/DDBJ databases">
        <title>The Genome Sequence of Anopheles farauti FAR1 (V2).</title>
        <authorList>
            <consortium name="The Broad Institute Genomics Platform"/>
            <person name="Neafsey D.E."/>
            <person name="Besansky N."/>
            <person name="Howell P."/>
            <person name="Walton C."/>
            <person name="Young S.K."/>
            <person name="Zeng Q."/>
            <person name="Gargeya S."/>
            <person name="Fitzgerald M."/>
            <person name="Haas B."/>
            <person name="Abouelleil A."/>
            <person name="Allen A.W."/>
            <person name="Alvarado L."/>
            <person name="Arachchi H.M."/>
            <person name="Berlin A.M."/>
            <person name="Chapman S.B."/>
            <person name="Gainer-Dewar J."/>
            <person name="Goldberg J."/>
            <person name="Griggs A."/>
            <person name="Gujja S."/>
            <person name="Hansen M."/>
            <person name="Howarth C."/>
            <person name="Imamovic A."/>
            <person name="Ireland A."/>
            <person name="Larimer J."/>
            <person name="McCowan C."/>
            <person name="Murphy C."/>
            <person name="Pearson M."/>
            <person name="Poon T.W."/>
            <person name="Priest M."/>
            <person name="Roberts A."/>
            <person name="Saif S."/>
            <person name="Shea T."/>
            <person name="Sisk P."/>
            <person name="Sykes S."/>
            <person name="Wortman J."/>
            <person name="Nusbaum C."/>
            <person name="Birren B."/>
        </authorList>
    </citation>
    <scope>NUCLEOTIDE SEQUENCE [LARGE SCALE GENOMIC DNA]</scope>
    <source>
        <strain evidence="3">FAR1</strain>
    </source>
</reference>
<feature type="domain" description="L27" evidence="1">
    <location>
        <begin position="32"/>
        <end position="86"/>
    </location>
</feature>